<evidence type="ECO:0000313" key="3">
    <source>
        <dbReference type="Proteomes" id="UP001642409"/>
    </source>
</evidence>
<evidence type="ECO:0000313" key="1">
    <source>
        <dbReference type="EMBL" id="CAI9923118.1"/>
    </source>
</evidence>
<protein>
    <submittedName>
        <fullName evidence="2">Hypothetical_protein</fullName>
    </submittedName>
</protein>
<dbReference type="AlphaFoldDB" id="A0AA86NQ07"/>
<accession>A0AA86NQ07</accession>
<sequence length="313" mass="35524">MQNLVQFKCKVWLNAIYEQGGTCACIYTFTHRLVSLELFLLEALEGFNVDDGDVSGSVVVLFDNFDLDTDLSWWVTDTLLPDGHVDVFTDGNVVDLSSSGGDGDDLLDAGWSSQLEGDTFSLLTQVDGLNELHFSTKVEWVNCTSKLRVVFAAPLQLMRFVFILSYTFQDSLFYMGVSEYQRYRHDYGEPFKLRCIDDSLGVMKCQCRYPFVYDMKALNYCVPIEKMDDDEYYASPPKCTDPGCRGDCYKSNIIVCTQCQQNAIAIGSECYERAEKPNCYLNGTVICSFFENSEPNKRQNKQTDDGNLNRILN</sequence>
<dbReference type="Proteomes" id="UP001642409">
    <property type="component" value="Unassembled WGS sequence"/>
</dbReference>
<name>A0AA86NQ07_9EUKA</name>
<comment type="caution">
    <text evidence="1">The sequence shown here is derived from an EMBL/GenBank/DDBJ whole genome shotgun (WGS) entry which is preliminary data.</text>
</comment>
<reference evidence="2 3" key="2">
    <citation type="submission" date="2024-07" db="EMBL/GenBank/DDBJ databases">
        <authorList>
            <person name="Akdeniz Z."/>
        </authorList>
    </citation>
    <scope>NUCLEOTIDE SEQUENCE [LARGE SCALE GENOMIC DNA]</scope>
</reference>
<organism evidence="1">
    <name type="scientific">Hexamita inflata</name>
    <dbReference type="NCBI Taxonomy" id="28002"/>
    <lineage>
        <taxon>Eukaryota</taxon>
        <taxon>Metamonada</taxon>
        <taxon>Diplomonadida</taxon>
        <taxon>Hexamitidae</taxon>
        <taxon>Hexamitinae</taxon>
        <taxon>Hexamita</taxon>
    </lineage>
</organism>
<dbReference type="EMBL" id="CATOUU010000278">
    <property type="protein sequence ID" value="CAI9923118.1"/>
    <property type="molecule type" value="Genomic_DNA"/>
</dbReference>
<gene>
    <name evidence="1" type="ORF">HINF_LOCUS10763</name>
    <name evidence="2" type="ORF">HINF_LOCUS78857</name>
</gene>
<reference evidence="1" key="1">
    <citation type="submission" date="2023-06" db="EMBL/GenBank/DDBJ databases">
        <authorList>
            <person name="Kurt Z."/>
        </authorList>
    </citation>
    <scope>NUCLEOTIDE SEQUENCE</scope>
</reference>
<proteinExistence type="predicted"/>
<evidence type="ECO:0000313" key="2">
    <source>
        <dbReference type="EMBL" id="CAL6115965.1"/>
    </source>
</evidence>
<keyword evidence="3" id="KW-1185">Reference proteome</keyword>
<dbReference type="EMBL" id="CAXDID020000935">
    <property type="protein sequence ID" value="CAL6115965.1"/>
    <property type="molecule type" value="Genomic_DNA"/>
</dbReference>